<protein>
    <submittedName>
        <fullName evidence="2">Uncharacterized protein</fullName>
    </submittedName>
</protein>
<keyword evidence="1" id="KW-1133">Transmembrane helix</keyword>
<organism evidence="2">
    <name type="scientific">Leptospirillum ferriphilum</name>
    <dbReference type="NCBI Taxonomy" id="178606"/>
    <lineage>
        <taxon>Bacteria</taxon>
        <taxon>Pseudomonadati</taxon>
        <taxon>Nitrospirota</taxon>
        <taxon>Nitrospiria</taxon>
        <taxon>Nitrospirales</taxon>
        <taxon>Nitrospiraceae</taxon>
        <taxon>Leptospirillum</taxon>
    </lineage>
</organism>
<evidence type="ECO:0000256" key="1">
    <source>
        <dbReference type="SAM" id="Phobius"/>
    </source>
</evidence>
<dbReference type="AlphaFoldDB" id="A0A7C3LXD8"/>
<evidence type="ECO:0000313" key="2">
    <source>
        <dbReference type="EMBL" id="HFT93178.1"/>
    </source>
</evidence>
<proteinExistence type="predicted"/>
<name>A0A7C3LXD8_9BACT</name>
<feature type="transmembrane region" description="Helical" evidence="1">
    <location>
        <begin position="37"/>
        <end position="58"/>
    </location>
</feature>
<gene>
    <name evidence="2" type="ORF">ENX03_04425</name>
</gene>
<dbReference type="EMBL" id="DTMM01000086">
    <property type="protein sequence ID" value="HFT93178.1"/>
    <property type="molecule type" value="Genomic_DNA"/>
</dbReference>
<accession>A0A7C3LXD8</accession>
<keyword evidence="1" id="KW-0812">Transmembrane</keyword>
<feature type="transmembrane region" description="Helical" evidence="1">
    <location>
        <begin position="6"/>
        <end position="25"/>
    </location>
</feature>
<keyword evidence="1" id="KW-0472">Membrane</keyword>
<comment type="caution">
    <text evidence="2">The sequence shown here is derived from an EMBL/GenBank/DDBJ whole genome shotgun (WGS) entry which is preliminary data.</text>
</comment>
<reference evidence="2" key="1">
    <citation type="journal article" date="2020" name="mSystems">
        <title>Genome- and Community-Level Interaction Insights into Carbon Utilization and Element Cycling Functions of Hydrothermarchaeota in Hydrothermal Sediment.</title>
        <authorList>
            <person name="Zhou Z."/>
            <person name="Liu Y."/>
            <person name="Xu W."/>
            <person name="Pan J."/>
            <person name="Luo Z.H."/>
            <person name="Li M."/>
        </authorList>
    </citation>
    <scope>NUCLEOTIDE SEQUENCE [LARGE SCALE GENOMIC DNA]</scope>
    <source>
        <strain evidence="2">SpSt-902</strain>
    </source>
</reference>
<sequence length="74" mass="8722">MLVIVLIVLFSVQLQILIFRVLSVIPRVRRERLLRQGGYLLVGTLFTVFLLFELSFQWPQFSLRLPTYNLWGPS</sequence>